<keyword evidence="2" id="KW-1185">Reference proteome</keyword>
<reference evidence="1 2" key="1">
    <citation type="submission" date="2014-06" db="EMBL/GenBank/DDBJ databases">
        <authorList>
            <person name="Swart Estienne"/>
        </authorList>
    </citation>
    <scope>NUCLEOTIDE SEQUENCE [LARGE SCALE GENOMIC DNA]</scope>
    <source>
        <strain evidence="1 2">130c</strain>
    </source>
</reference>
<dbReference type="InParanoid" id="A0A078AEH9"/>
<proteinExistence type="predicted"/>
<accession>A0A078AEH9</accession>
<name>A0A078AEH9_STYLE</name>
<dbReference type="EMBL" id="CCKQ01009212">
    <property type="protein sequence ID" value="CDW80679.1"/>
    <property type="molecule type" value="Genomic_DNA"/>
</dbReference>
<sequence>MEDYIQLQIPFLKSQLQKISVIIQSLTQYKNKDKLFKASEFLELITQIKNFQNPEDSMEDLSLFQNQQQQINLTLENLVNIGILQPKQQNFKNIALTLSKLAELDKQKYILFRGLVDSHLEIMKIQDINAQSKLLALTAQSWASVWRLYISLLDI</sequence>
<dbReference type="Proteomes" id="UP000039865">
    <property type="component" value="Unassembled WGS sequence"/>
</dbReference>
<protein>
    <submittedName>
        <fullName evidence="1">Uncharacterized protein</fullName>
    </submittedName>
</protein>
<evidence type="ECO:0000313" key="1">
    <source>
        <dbReference type="EMBL" id="CDW80679.1"/>
    </source>
</evidence>
<gene>
    <name evidence="1" type="primary">Contig602.g668</name>
    <name evidence="1" type="ORF">STYLEM_9682</name>
</gene>
<evidence type="ECO:0000313" key="2">
    <source>
        <dbReference type="Proteomes" id="UP000039865"/>
    </source>
</evidence>
<dbReference type="AlphaFoldDB" id="A0A078AEH9"/>
<organism evidence="1 2">
    <name type="scientific">Stylonychia lemnae</name>
    <name type="common">Ciliate</name>
    <dbReference type="NCBI Taxonomy" id="5949"/>
    <lineage>
        <taxon>Eukaryota</taxon>
        <taxon>Sar</taxon>
        <taxon>Alveolata</taxon>
        <taxon>Ciliophora</taxon>
        <taxon>Intramacronucleata</taxon>
        <taxon>Spirotrichea</taxon>
        <taxon>Stichotrichia</taxon>
        <taxon>Sporadotrichida</taxon>
        <taxon>Oxytrichidae</taxon>
        <taxon>Stylonychinae</taxon>
        <taxon>Stylonychia</taxon>
    </lineage>
</organism>